<comment type="subcellular location">
    <subcellularLocation>
        <location evidence="1">Golgi apparatus membrane</location>
    </subcellularLocation>
</comment>
<feature type="binding site" evidence="6">
    <location>
        <position position="18"/>
    </location>
    <ligand>
        <name>Zn(2+)</name>
        <dbReference type="ChEBI" id="CHEBI:29105"/>
    </ligand>
</feature>
<keyword evidence="10" id="KW-1185">Reference proteome</keyword>
<feature type="binding site" evidence="6">
    <location>
        <position position="101"/>
    </location>
    <ligand>
        <name>Zn(2+)</name>
        <dbReference type="ChEBI" id="CHEBI:29105"/>
    </ligand>
</feature>
<name>A0A556TR41_BAGYA</name>
<dbReference type="OrthoDB" id="3318at2759"/>
<dbReference type="PANTHER" id="PTHR12893">
    <property type="entry name" value="GOLGI REASSEMBLY STACKING PROTEIN GRASP"/>
    <property type="match status" value="1"/>
</dbReference>
<dbReference type="InterPro" id="IPR036034">
    <property type="entry name" value="PDZ_sf"/>
</dbReference>
<evidence type="ECO:0000256" key="5">
    <source>
        <dbReference type="ARBA" id="ARBA00023136"/>
    </source>
</evidence>
<keyword evidence="6" id="KW-0862">Zinc</keyword>
<reference evidence="9 10" key="1">
    <citation type="journal article" date="2019" name="Genome Biol. Evol.">
        <title>Whole-Genome Sequencing of the Giant Devil Catfish, Bagarius yarrelli.</title>
        <authorList>
            <person name="Jiang W."/>
            <person name="Lv Y."/>
            <person name="Cheng L."/>
            <person name="Yang K."/>
            <person name="Chao B."/>
            <person name="Wang X."/>
            <person name="Li Y."/>
            <person name="Pan X."/>
            <person name="You X."/>
            <person name="Zhang Y."/>
            <person name="Yang J."/>
            <person name="Li J."/>
            <person name="Zhang X."/>
            <person name="Liu S."/>
            <person name="Sun C."/>
            <person name="Yang J."/>
            <person name="Shi Q."/>
        </authorList>
    </citation>
    <scope>NUCLEOTIDE SEQUENCE [LARGE SCALE GENOMIC DNA]</scope>
    <source>
        <strain evidence="9">JWS20170419001</strain>
        <tissue evidence="9">Muscle</tissue>
    </source>
</reference>
<dbReference type="FunFam" id="2.30.42.10:FF:000056">
    <property type="entry name" value="Golgi reassembly-stacking protein 2 isoform 1"/>
    <property type="match status" value="1"/>
</dbReference>
<feature type="region of interest" description="Disordered" evidence="7">
    <location>
        <begin position="1"/>
        <end position="22"/>
    </location>
</feature>
<evidence type="ECO:0000256" key="7">
    <source>
        <dbReference type="SAM" id="MobiDB-lite"/>
    </source>
</evidence>
<evidence type="ECO:0000313" key="10">
    <source>
        <dbReference type="Proteomes" id="UP000319801"/>
    </source>
</evidence>
<dbReference type="InterPro" id="IPR007583">
    <property type="entry name" value="GRASP55_65"/>
</dbReference>
<feature type="domain" description="PDZ GRASP-type" evidence="8">
    <location>
        <begin position="109"/>
        <end position="194"/>
    </location>
</feature>
<evidence type="ECO:0000256" key="4">
    <source>
        <dbReference type="ARBA" id="ARBA00023034"/>
    </source>
</evidence>
<dbReference type="Pfam" id="PF04495">
    <property type="entry name" value="GRASP55_65"/>
    <property type="match status" value="1"/>
</dbReference>
<proteinExistence type="inferred from homology"/>
<keyword evidence="5" id="KW-0472">Membrane</keyword>
<gene>
    <name evidence="9" type="ORF">Baya_4570</name>
</gene>
<dbReference type="EMBL" id="VCAZ01000012">
    <property type="protein sequence ID" value="TSK42102.1"/>
    <property type="molecule type" value="Genomic_DNA"/>
</dbReference>
<comment type="caution">
    <text evidence="9">The sequence shown here is derived from an EMBL/GenBank/DDBJ whole genome shotgun (WGS) entry which is preliminary data.</text>
</comment>
<dbReference type="PROSITE" id="PS51865">
    <property type="entry name" value="PDZ_GRASP"/>
    <property type="match status" value="2"/>
</dbReference>
<evidence type="ECO:0000256" key="1">
    <source>
        <dbReference type="ARBA" id="ARBA00004394"/>
    </source>
</evidence>
<comment type="similarity">
    <text evidence="2">Belongs to the GORASP family.</text>
</comment>
<dbReference type="Gene3D" id="2.30.42.10">
    <property type="match status" value="2"/>
</dbReference>
<dbReference type="GO" id="GO:0007030">
    <property type="term" value="P:Golgi organization"/>
    <property type="evidence" value="ECO:0007669"/>
    <property type="project" value="TreeGrafter"/>
</dbReference>
<keyword evidence="4" id="KW-0333">Golgi apparatus</keyword>
<evidence type="ECO:0000259" key="8">
    <source>
        <dbReference type="PROSITE" id="PS51865"/>
    </source>
</evidence>
<dbReference type="Proteomes" id="UP000319801">
    <property type="component" value="Unassembled WGS sequence"/>
</dbReference>
<dbReference type="GO" id="GO:0000139">
    <property type="term" value="C:Golgi membrane"/>
    <property type="evidence" value="ECO:0007669"/>
    <property type="project" value="UniProtKB-SubCell"/>
</dbReference>
<evidence type="ECO:0000256" key="2">
    <source>
        <dbReference type="ARBA" id="ARBA00007144"/>
    </source>
</evidence>
<evidence type="ECO:0000256" key="3">
    <source>
        <dbReference type="ARBA" id="ARBA00022737"/>
    </source>
</evidence>
<keyword evidence="6" id="KW-0479">Metal-binding</keyword>
<dbReference type="InterPro" id="IPR024958">
    <property type="entry name" value="GRASP_PDZ"/>
</dbReference>
<evidence type="ECO:0000313" key="9">
    <source>
        <dbReference type="EMBL" id="TSK42102.1"/>
    </source>
</evidence>
<organism evidence="9 10">
    <name type="scientific">Bagarius yarrelli</name>
    <name type="common">Goonch</name>
    <name type="synonym">Bagrus yarrelli</name>
    <dbReference type="NCBI Taxonomy" id="175774"/>
    <lineage>
        <taxon>Eukaryota</taxon>
        <taxon>Metazoa</taxon>
        <taxon>Chordata</taxon>
        <taxon>Craniata</taxon>
        <taxon>Vertebrata</taxon>
        <taxon>Euteleostomi</taxon>
        <taxon>Actinopterygii</taxon>
        <taxon>Neopterygii</taxon>
        <taxon>Teleostei</taxon>
        <taxon>Ostariophysi</taxon>
        <taxon>Siluriformes</taxon>
        <taxon>Sisoridae</taxon>
        <taxon>Sisorinae</taxon>
        <taxon>Bagarius</taxon>
    </lineage>
</organism>
<dbReference type="AlphaFoldDB" id="A0A556TR41"/>
<feature type="domain" description="PDZ GRASP-type" evidence="8">
    <location>
        <begin position="15"/>
        <end position="103"/>
    </location>
</feature>
<accession>A0A556TR41</accession>
<keyword evidence="3" id="KW-0677">Repeat</keyword>
<protein>
    <submittedName>
        <fullName evidence="9">Golgi reassembly-stacking protein 2</fullName>
    </submittedName>
</protein>
<dbReference type="PANTHER" id="PTHR12893:SF1">
    <property type="entry name" value="GOLGI REASSEMBLY-STACKING PROTEIN 2"/>
    <property type="match status" value="1"/>
</dbReference>
<sequence length="362" mass="38006">MGGTQSVEIPGGGSEGYHVLRENSPGHRAGLEPFFDFIVSINTTRLNKDNDTLKDLLKANVEKPVKMLVYSSKTLELREATVTPSNMWGGQGLLGVSIRFCSFEGANENVWHVLEIEPNSPAALAGLRPHTDYIIGADTVMNESEDLFSLIESHEGKGLKLLGCGIGYGYLHRIPTRPFEEGKKISFPTHTPSVPASPLKDGFTEVQLSAVTPPPVTAPIGLEDSLSGLSISSAPPTVPSELQTGLPTVPLLPTQVTPAMGTLPPVNPATTLPGLPSLPPLTLPGMTSIPSIPGVLPSTLPSTLPTMPSIPLPSDFLPPIAPSTSSLTPNQTPALILDATPNAATETPAETNAHVHVTAESS</sequence>
<dbReference type="SUPFAM" id="SSF50156">
    <property type="entry name" value="PDZ domain-like"/>
    <property type="match status" value="2"/>
</dbReference>
<dbReference type="GO" id="GO:0046872">
    <property type="term" value="F:metal ion binding"/>
    <property type="evidence" value="ECO:0007669"/>
    <property type="project" value="UniProtKB-KW"/>
</dbReference>
<evidence type="ECO:0000256" key="6">
    <source>
        <dbReference type="PIRSR" id="PIRSR607583-1"/>
    </source>
</evidence>